<dbReference type="OrthoDB" id="409189at2759"/>
<dbReference type="GO" id="GO:0005829">
    <property type="term" value="C:cytosol"/>
    <property type="evidence" value="ECO:0007669"/>
    <property type="project" value="TreeGrafter"/>
</dbReference>
<feature type="domain" description="Glutamine amidotransferase type-2" evidence="4">
    <location>
        <begin position="2"/>
        <end position="183"/>
    </location>
</feature>
<dbReference type="OMA" id="DEANWVE"/>
<evidence type="ECO:0000313" key="5">
    <source>
        <dbReference type="EMBL" id="CAE8612601.1"/>
    </source>
</evidence>
<dbReference type="SUPFAM" id="SSF56235">
    <property type="entry name" value="N-terminal nucleophile aminohydrolases (Ntn hydrolases)"/>
    <property type="match status" value="1"/>
</dbReference>
<dbReference type="Proteomes" id="UP000654075">
    <property type="component" value="Unassembled WGS sequence"/>
</dbReference>
<dbReference type="GO" id="GO:0005524">
    <property type="term" value="F:ATP binding"/>
    <property type="evidence" value="ECO:0007669"/>
    <property type="project" value="UniProtKB-KW"/>
</dbReference>
<protein>
    <recommendedName>
        <fullName evidence="4">Glutamine amidotransferase type-2 domain-containing protein</fullName>
    </recommendedName>
</protein>
<organism evidence="5 6">
    <name type="scientific">Polarella glacialis</name>
    <name type="common">Dinoflagellate</name>
    <dbReference type="NCBI Taxonomy" id="89957"/>
    <lineage>
        <taxon>Eukaryota</taxon>
        <taxon>Sar</taxon>
        <taxon>Alveolata</taxon>
        <taxon>Dinophyceae</taxon>
        <taxon>Suessiales</taxon>
        <taxon>Suessiaceae</taxon>
        <taxon>Polarella</taxon>
    </lineage>
</organism>
<dbReference type="InterPro" id="IPR017932">
    <property type="entry name" value="GATase_2_dom"/>
</dbReference>
<dbReference type="PANTHER" id="PTHR11772">
    <property type="entry name" value="ASPARAGINE SYNTHETASE"/>
    <property type="match status" value="1"/>
</dbReference>
<evidence type="ECO:0000256" key="2">
    <source>
        <dbReference type="ARBA" id="ARBA00022741"/>
    </source>
</evidence>
<dbReference type="Gene3D" id="3.60.20.10">
    <property type="entry name" value="Glutamine Phosphoribosylpyrophosphate, subunit 1, domain 1"/>
    <property type="match status" value="1"/>
</dbReference>
<dbReference type="InterPro" id="IPR001962">
    <property type="entry name" value="Asn_synthase"/>
</dbReference>
<dbReference type="InterPro" id="IPR050795">
    <property type="entry name" value="Asn_Synthetase"/>
</dbReference>
<proteinExistence type="predicted"/>
<dbReference type="PANTHER" id="PTHR11772:SF2">
    <property type="entry name" value="ASPARAGINE SYNTHETASE [GLUTAMINE-HYDROLYZING]"/>
    <property type="match status" value="1"/>
</dbReference>
<keyword evidence="6" id="KW-1185">Reference proteome</keyword>
<keyword evidence="1" id="KW-0436">Ligase</keyword>
<comment type="caution">
    <text evidence="5">The sequence shown here is derived from an EMBL/GenBank/DDBJ whole genome shotgun (WGS) entry which is preliminary data.</text>
</comment>
<keyword evidence="3" id="KW-0067">ATP-binding</keyword>
<dbReference type="Gene3D" id="3.40.50.620">
    <property type="entry name" value="HUPs"/>
    <property type="match status" value="1"/>
</dbReference>
<dbReference type="GO" id="GO:0006529">
    <property type="term" value="P:asparagine biosynthetic process"/>
    <property type="evidence" value="ECO:0007669"/>
    <property type="project" value="InterPro"/>
</dbReference>
<dbReference type="AlphaFoldDB" id="A0A813FDQ8"/>
<dbReference type="SUPFAM" id="SSF52402">
    <property type="entry name" value="Adenine nucleotide alpha hydrolases-like"/>
    <property type="match status" value="1"/>
</dbReference>
<accession>A0A813FDQ8</accession>
<evidence type="ECO:0000256" key="1">
    <source>
        <dbReference type="ARBA" id="ARBA00022598"/>
    </source>
</evidence>
<gene>
    <name evidence="5" type="ORF">PGLA1383_LOCUS30394</name>
</gene>
<dbReference type="InterPro" id="IPR014729">
    <property type="entry name" value="Rossmann-like_a/b/a_fold"/>
</dbReference>
<evidence type="ECO:0000256" key="3">
    <source>
        <dbReference type="ARBA" id="ARBA00022840"/>
    </source>
</evidence>
<dbReference type="GO" id="GO:0004066">
    <property type="term" value="F:asparagine synthase (glutamine-hydrolyzing) activity"/>
    <property type="evidence" value="ECO:0007669"/>
    <property type="project" value="InterPro"/>
</dbReference>
<sequence>MCSFLAVNQFITNLAFVNFFLRPRGPDATTHIRFHGFDMVHNLLHMTGEVKPQPFVSADGTAAALFNGEIYNWRALSEEAVSREGLQPYASDGEAILPAYRALGNSFPRALEGEFAIAIFDFAKKLAVFAVDCLGTKPLWYALLSGEKRLAVASYKSALLRLGFPDQAIHMVGPNRVLTISLTTFRIQREAAVFEFDMRQFKKSTSGFISAFNRAIQRRTEDLERAGRPLFVGLSSGFDSGAIHASLHHQSVKHHAFALLGEELPQMLHDRAMHASTTSEVSVVILNDDDFDRERKWLAKRAEPFSYLGVNFTGQAAVLDDHASIGLSYIVRLSRDRGALCYLSGTGADEILSDYGFEGKKLCPQSSFGGLFPEDLSEIFPWREFFLSTQRDYLHKEEHVAGAHGVEARYPFLDPRVIQEYLWLAPEVKNAEYKAPLHDAFVEWGYPFEKRKKQGFAAAANMISDHASVLWRYNAHPPPACGLPPVTPNSVAWCSGPSTGGRLHCETRCTGNQTPAADTLRCGLHGAWVGRLVCREDGLPADDGDKAALLSTLWSKEGSRPPVVMDRAIAG</sequence>
<dbReference type="PROSITE" id="PS51278">
    <property type="entry name" value="GATASE_TYPE_2"/>
    <property type="match status" value="1"/>
</dbReference>
<reference evidence="5" key="1">
    <citation type="submission" date="2021-02" db="EMBL/GenBank/DDBJ databases">
        <authorList>
            <person name="Dougan E. K."/>
            <person name="Rhodes N."/>
            <person name="Thang M."/>
            <person name="Chan C."/>
        </authorList>
    </citation>
    <scope>NUCLEOTIDE SEQUENCE</scope>
</reference>
<name>A0A813FDQ8_POLGL</name>
<dbReference type="Pfam" id="PF00733">
    <property type="entry name" value="Asn_synthase"/>
    <property type="match status" value="2"/>
</dbReference>
<evidence type="ECO:0000313" key="6">
    <source>
        <dbReference type="Proteomes" id="UP000654075"/>
    </source>
</evidence>
<keyword evidence="2" id="KW-0547">Nucleotide-binding</keyword>
<dbReference type="InterPro" id="IPR029055">
    <property type="entry name" value="Ntn_hydrolases_N"/>
</dbReference>
<dbReference type="Pfam" id="PF13537">
    <property type="entry name" value="GATase_7"/>
    <property type="match status" value="1"/>
</dbReference>
<dbReference type="EMBL" id="CAJNNV010025133">
    <property type="protein sequence ID" value="CAE8612601.1"/>
    <property type="molecule type" value="Genomic_DNA"/>
</dbReference>
<evidence type="ECO:0000259" key="4">
    <source>
        <dbReference type="PROSITE" id="PS51278"/>
    </source>
</evidence>